<organism evidence="5 6">
    <name type="scientific">Paraglaciecola mesophila KMM 241</name>
    <dbReference type="NCBI Taxonomy" id="1128912"/>
    <lineage>
        <taxon>Bacteria</taxon>
        <taxon>Pseudomonadati</taxon>
        <taxon>Pseudomonadota</taxon>
        <taxon>Gammaproteobacteria</taxon>
        <taxon>Alteromonadales</taxon>
        <taxon>Alteromonadaceae</taxon>
        <taxon>Paraglaciecola</taxon>
    </lineage>
</organism>
<dbReference type="PANTHER" id="PTHR32309:SF31">
    <property type="entry name" value="CAPSULAR EXOPOLYSACCHARIDE FAMILY"/>
    <property type="match status" value="1"/>
</dbReference>
<evidence type="ECO:0008006" key="7">
    <source>
        <dbReference type="Google" id="ProtNLM"/>
    </source>
</evidence>
<dbReference type="GO" id="GO:0015074">
    <property type="term" value="P:DNA integration"/>
    <property type="evidence" value="ECO:0007669"/>
    <property type="project" value="InterPro"/>
</dbReference>
<keyword evidence="1" id="KW-0233">DNA recombination</keyword>
<dbReference type="InterPro" id="IPR011010">
    <property type="entry name" value="DNA_brk_join_enz"/>
</dbReference>
<dbReference type="AlphaFoldDB" id="K6Z3N2"/>
<evidence type="ECO:0000313" key="5">
    <source>
        <dbReference type="EMBL" id="GAC23613.1"/>
    </source>
</evidence>
<proteinExistence type="predicted"/>
<dbReference type="eggNOG" id="COG3206">
    <property type="taxonomic scope" value="Bacteria"/>
</dbReference>
<dbReference type="PANTHER" id="PTHR32309">
    <property type="entry name" value="TYROSINE-PROTEIN KINASE"/>
    <property type="match status" value="1"/>
</dbReference>
<feature type="region of interest" description="Disordered" evidence="3">
    <location>
        <begin position="474"/>
        <end position="497"/>
    </location>
</feature>
<dbReference type="RefSeq" id="WP_006991764.1">
    <property type="nucleotide sequence ID" value="NZ_BAEP01000024.1"/>
</dbReference>
<dbReference type="InterPro" id="IPR013762">
    <property type="entry name" value="Integrase-like_cat_sf"/>
</dbReference>
<evidence type="ECO:0000256" key="1">
    <source>
        <dbReference type="ARBA" id="ARBA00023172"/>
    </source>
</evidence>
<comment type="caution">
    <text evidence="5">The sequence shown here is derived from an EMBL/GenBank/DDBJ whole genome shotgun (WGS) entry which is preliminary data.</text>
</comment>
<dbReference type="eggNOG" id="COG0582">
    <property type="taxonomic scope" value="Bacteria"/>
</dbReference>
<dbReference type="InterPro" id="IPR050445">
    <property type="entry name" value="Bact_polysacc_biosynth/exp"/>
</dbReference>
<feature type="compositionally biased region" description="Polar residues" evidence="3">
    <location>
        <begin position="477"/>
        <end position="497"/>
    </location>
</feature>
<dbReference type="OrthoDB" id="6377028at2"/>
<dbReference type="Proteomes" id="UP000006263">
    <property type="component" value="Unassembled WGS sequence"/>
</dbReference>
<dbReference type="GO" id="GO:0006310">
    <property type="term" value="P:DNA recombination"/>
    <property type="evidence" value="ECO:0007669"/>
    <property type="project" value="UniProtKB-KW"/>
</dbReference>
<feature type="transmembrane region" description="Helical" evidence="4">
    <location>
        <begin position="33"/>
        <end position="52"/>
    </location>
</feature>
<evidence type="ECO:0000256" key="4">
    <source>
        <dbReference type="SAM" id="Phobius"/>
    </source>
</evidence>
<keyword evidence="2" id="KW-0175">Coiled coil</keyword>
<evidence type="ECO:0000313" key="6">
    <source>
        <dbReference type="Proteomes" id="UP000006263"/>
    </source>
</evidence>
<evidence type="ECO:0000256" key="2">
    <source>
        <dbReference type="SAM" id="Coils"/>
    </source>
</evidence>
<accession>K6Z3N2</accession>
<feature type="transmembrane region" description="Helical" evidence="4">
    <location>
        <begin position="410"/>
        <end position="431"/>
    </location>
</feature>
<feature type="coiled-coil region" evidence="2">
    <location>
        <begin position="215"/>
        <end position="381"/>
    </location>
</feature>
<name>K6Z3N2_9ALTE</name>
<keyword evidence="4" id="KW-1133">Transmembrane helix</keyword>
<keyword evidence="4" id="KW-0472">Membrane</keyword>
<reference evidence="5 6" key="1">
    <citation type="journal article" date="2017" name="Antonie Van Leeuwenhoek">
        <title>Rhizobium rhizosphaerae sp. nov., a novel species isolated from rice rhizosphere.</title>
        <authorList>
            <person name="Zhao J.J."/>
            <person name="Zhang J."/>
            <person name="Zhang R.J."/>
            <person name="Zhang C.W."/>
            <person name="Yin H.Q."/>
            <person name="Zhang X.X."/>
        </authorList>
    </citation>
    <scope>NUCLEOTIDE SEQUENCE [LARGE SCALE GENOMIC DNA]</scope>
    <source>
        <strain evidence="5 6">KMM 241</strain>
    </source>
</reference>
<protein>
    <recommendedName>
        <fullName evidence="7">Tyr recombinase domain-containing protein</fullName>
    </recommendedName>
</protein>
<dbReference type="Gene3D" id="1.10.443.10">
    <property type="entry name" value="Intergrase catalytic core"/>
    <property type="match status" value="1"/>
</dbReference>
<keyword evidence="4" id="KW-0812">Transmembrane</keyword>
<dbReference type="SUPFAM" id="SSF56349">
    <property type="entry name" value="DNA breaking-rejoining enzymes"/>
    <property type="match status" value="1"/>
</dbReference>
<dbReference type="EMBL" id="BAEP01000024">
    <property type="protein sequence ID" value="GAC23613.1"/>
    <property type="molecule type" value="Genomic_DNA"/>
</dbReference>
<evidence type="ECO:0000256" key="3">
    <source>
        <dbReference type="SAM" id="MobiDB-lite"/>
    </source>
</evidence>
<gene>
    <name evidence="5" type="ORF">GMES_1314</name>
</gene>
<sequence length="672" mass="75352">MPFNKVDYIPNMPNGGYDPIAAQEQQKIQTKRWQVLVGTFLFVMILANLFIWTRAPEYQSQAIMHFAYTSQNAEELDYIAQQQLSLNQKRLTSNSTLQALSTKLREDHLIDLNVQQLRDMLSATASETGKIITLQTTGPAPGLLEDVLQQWLSLYISLLEREKLSNGSDEELQYQQQLALLEQKITEQKHVVEAFSEANNIISLERNENIIPNKIKGLSNSLDEAEAQKAQALAELDSLNASLASGQQVERPTDRPSIDANRAVLQALEGELSALSERYTQQYLQRDPEVVAKQQKAKALKEELANQIADSQLLYLQDSQRNLAASVGKVNSLQAQLADFQDQAQQFNQKLAEYRRLDDALKDLQLQAKTLNNQLVEQEVSKPFDAKISILEPPFTPEFPVGPNYWQDTLISIIAAIVCAVAALLLFSFIVRKSSSNLGSTNFVVLPGEQRGQPYSKLPGAHQAQLEAKAQALRLGEQQSHQPQESLQPQKSPQPEQENIRLLTTDECQALYRVANKQAKLVIGFLLSGVNITELRQITKADCLLGEAKLNITGAYARQIPLAGQLIIVLEQLCEMLKDDDLLWLNPLSVEDFNQLMINAAHDAELPYPDQPSGEVLRHTYLTYLVSQGVRLNDLEQVAGYLKPVELGKYRAVNRHGKSVDIEQANTIFPYF</sequence>
<dbReference type="GO" id="GO:0003677">
    <property type="term" value="F:DNA binding"/>
    <property type="evidence" value="ECO:0007669"/>
    <property type="project" value="InterPro"/>
</dbReference>